<dbReference type="GO" id="GO:0005634">
    <property type="term" value="C:nucleus"/>
    <property type="evidence" value="ECO:0007669"/>
    <property type="project" value="TreeGrafter"/>
</dbReference>
<evidence type="ECO:0000259" key="3">
    <source>
        <dbReference type="PROSITE" id="PS50030"/>
    </source>
</evidence>
<dbReference type="AlphaFoldDB" id="A0AAD6J7L8"/>
<accession>A0AAD6J7L8</accession>
<feature type="region of interest" description="Disordered" evidence="2">
    <location>
        <begin position="679"/>
        <end position="850"/>
    </location>
</feature>
<keyword evidence="1" id="KW-0175">Coiled coil</keyword>
<dbReference type="PANTHER" id="PTHR39597">
    <property type="entry name" value="UBA DOMAIN-CONTAINING PROTEIN RUP1"/>
    <property type="match status" value="1"/>
</dbReference>
<dbReference type="InterPro" id="IPR009060">
    <property type="entry name" value="UBA-like_sf"/>
</dbReference>
<protein>
    <recommendedName>
        <fullName evidence="3">UBA domain-containing protein</fullName>
    </recommendedName>
</protein>
<feature type="compositionally biased region" description="Polar residues" evidence="2">
    <location>
        <begin position="125"/>
        <end position="140"/>
    </location>
</feature>
<dbReference type="InterPro" id="IPR055335">
    <property type="entry name" value="Ucp6/RUP1"/>
</dbReference>
<dbReference type="GO" id="GO:0005829">
    <property type="term" value="C:cytosol"/>
    <property type="evidence" value="ECO:0007669"/>
    <property type="project" value="TreeGrafter"/>
</dbReference>
<dbReference type="Gene3D" id="1.10.8.10">
    <property type="entry name" value="DNA helicase RuvA subunit, C-terminal domain"/>
    <property type="match status" value="1"/>
</dbReference>
<evidence type="ECO:0000256" key="2">
    <source>
        <dbReference type="SAM" id="MobiDB-lite"/>
    </source>
</evidence>
<dbReference type="SUPFAM" id="SSF46934">
    <property type="entry name" value="UBA-like"/>
    <property type="match status" value="1"/>
</dbReference>
<feature type="coiled-coil region" evidence="1">
    <location>
        <begin position="499"/>
        <end position="537"/>
    </location>
</feature>
<dbReference type="PROSITE" id="PS50030">
    <property type="entry name" value="UBA"/>
    <property type="match status" value="1"/>
</dbReference>
<feature type="region of interest" description="Disordered" evidence="2">
    <location>
        <begin position="85"/>
        <end position="104"/>
    </location>
</feature>
<comment type="caution">
    <text evidence="4">The sequence shown here is derived from an EMBL/GenBank/DDBJ whole genome shotgun (WGS) entry which is preliminary data.</text>
</comment>
<sequence length="863" mass="96571">MSSQSFADALAQCLELGIPQKDAEECLKKNGNNVERAVNYYFSGDLENERAANVWDEKVWGEDRDGPAQSSNSLDYLVQAADTLRDPIGAKSRPPSPSSRNFRIESHDDAELQQAIKASMEDSQKSFTGPQTTGTVGYTSSSNFKPADTNTHYDSSTWAVTVSGPPEASAIEIFLDPSPFERKRLPDQPAFLRPSTGSGSLGPLLTILHSIPASRESLLQRDHIIDSYGENKQWWAGQVVQLPRVVVEDDPDPIPPESVEVIRESQRLMAFLTGTERAYGTAESLGSIPSVFDPDAGTIVTKYFQSLQDALRIINNDPYFRTPLQSKAVRISPNMEVNSSTFEVVDLTVKNSLLEQGGTLYDALDALFWEDETEGGEETETYAEYFGDVCTLQVRVEDPQRRPCGFDVPAEIYFDRYTEKFKDEVSKMRSEKGVIQSQIEELITKETKIRLYSPMSQPHRNLDMLKVLGTTKTYFEQSSNTELLSSENDLTTEEDLKRRGEASKQLAEIEARIQKKITELKTLRDALREKLDQMKGIFTSPSNTIEGMPELTRYVLRGVSTDRGVTYIRKTKVVPHIDLETEGAPTETKTVEEWWSMKYHTTQMAFSDEQYGSFEIKTVPEEQVLRSAKFDGQGHVILVYAKEEAVEREIEAVILPEPLKRFVEQDNKFFVAELAEAASKPQTKKRPLEDWSNDTTDYTNSRDYLNQWRAGTVNSSRAATPGDSRRNSFDSVRNIDMTDDDLKAIPEPPSPPRAPNGGGGPSVHFADDPRKGFHGAYGSSHEVMATDHVPEKPRLIIGDDDSDEEMTYGSQHLEFAHDGTLQAKDMPVPPPPPPPLPPPPPPSNTARVVGPCDIKYPRFDLEE</sequence>
<evidence type="ECO:0000256" key="1">
    <source>
        <dbReference type="SAM" id="Coils"/>
    </source>
</evidence>
<evidence type="ECO:0000313" key="5">
    <source>
        <dbReference type="Proteomes" id="UP001221413"/>
    </source>
</evidence>
<feature type="compositionally biased region" description="Polar residues" evidence="2">
    <location>
        <begin position="693"/>
        <end position="704"/>
    </location>
</feature>
<dbReference type="PROSITE" id="PS50330">
    <property type="entry name" value="UIM"/>
    <property type="match status" value="1"/>
</dbReference>
<dbReference type="EMBL" id="JAQGDS010000001">
    <property type="protein sequence ID" value="KAJ6264031.1"/>
    <property type="molecule type" value="Genomic_DNA"/>
</dbReference>
<dbReference type="InterPro" id="IPR003903">
    <property type="entry name" value="UIM_dom"/>
</dbReference>
<feature type="compositionally biased region" description="Basic and acidic residues" evidence="2">
    <location>
        <begin position="784"/>
        <end position="794"/>
    </location>
</feature>
<dbReference type="InterPro" id="IPR015940">
    <property type="entry name" value="UBA"/>
</dbReference>
<dbReference type="GO" id="GO:0016579">
    <property type="term" value="P:protein deubiquitination"/>
    <property type="evidence" value="ECO:0007669"/>
    <property type="project" value="TreeGrafter"/>
</dbReference>
<feature type="region of interest" description="Disordered" evidence="2">
    <location>
        <begin position="119"/>
        <end position="140"/>
    </location>
</feature>
<gene>
    <name evidence="4" type="ORF">Dda_0170</name>
</gene>
<dbReference type="CDD" id="cd14297">
    <property type="entry name" value="UBA2_spUBP14_like"/>
    <property type="match status" value="1"/>
</dbReference>
<name>A0AAD6J7L8_DREDA</name>
<feature type="compositionally biased region" description="Pro residues" evidence="2">
    <location>
        <begin position="827"/>
        <end position="843"/>
    </location>
</feature>
<dbReference type="PANTHER" id="PTHR39597:SF1">
    <property type="entry name" value="UBA DOMAIN-CONTAINING PROTEIN RUP1"/>
    <property type="match status" value="1"/>
</dbReference>
<dbReference type="Proteomes" id="UP001221413">
    <property type="component" value="Unassembled WGS sequence"/>
</dbReference>
<evidence type="ECO:0000313" key="4">
    <source>
        <dbReference type="EMBL" id="KAJ6264031.1"/>
    </source>
</evidence>
<organism evidence="4 5">
    <name type="scientific">Drechslerella dactyloides</name>
    <name type="common">Nematode-trapping fungus</name>
    <name type="synonym">Arthrobotrys dactyloides</name>
    <dbReference type="NCBI Taxonomy" id="74499"/>
    <lineage>
        <taxon>Eukaryota</taxon>
        <taxon>Fungi</taxon>
        <taxon>Dikarya</taxon>
        <taxon>Ascomycota</taxon>
        <taxon>Pezizomycotina</taxon>
        <taxon>Orbiliomycetes</taxon>
        <taxon>Orbiliales</taxon>
        <taxon>Orbiliaceae</taxon>
        <taxon>Drechslerella</taxon>
    </lineage>
</organism>
<feature type="domain" description="UBA" evidence="3">
    <location>
        <begin position="1"/>
        <end position="44"/>
    </location>
</feature>
<proteinExistence type="predicted"/>
<keyword evidence="5" id="KW-1185">Reference proteome</keyword>
<reference evidence="4" key="1">
    <citation type="submission" date="2023-01" db="EMBL/GenBank/DDBJ databases">
        <title>The chitinases involved in constricting ring structure development in the nematode-trapping fungus Drechslerella dactyloides.</title>
        <authorList>
            <person name="Wang R."/>
            <person name="Zhang L."/>
            <person name="Tang P."/>
            <person name="Li S."/>
            <person name="Liang L."/>
        </authorList>
    </citation>
    <scope>NUCLEOTIDE SEQUENCE</scope>
    <source>
        <strain evidence="4">YMF1.00031</strain>
    </source>
</reference>